<evidence type="ECO:0000256" key="1">
    <source>
        <dbReference type="SAM" id="MobiDB-lite"/>
    </source>
</evidence>
<comment type="caution">
    <text evidence="2">The sequence shown here is derived from an EMBL/GenBank/DDBJ whole genome shotgun (WGS) entry which is preliminary data.</text>
</comment>
<evidence type="ECO:0000313" key="2">
    <source>
        <dbReference type="EMBL" id="KAK3861095.1"/>
    </source>
</evidence>
<feature type="compositionally biased region" description="Pro residues" evidence="1">
    <location>
        <begin position="99"/>
        <end position="109"/>
    </location>
</feature>
<gene>
    <name evidence="2" type="ORF">Pcinc_032895</name>
</gene>
<dbReference type="Proteomes" id="UP001286313">
    <property type="component" value="Unassembled WGS sequence"/>
</dbReference>
<dbReference type="EMBL" id="JAWQEG010004561">
    <property type="protein sequence ID" value="KAK3861095.1"/>
    <property type="molecule type" value="Genomic_DNA"/>
</dbReference>
<organism evidence="2 3">
    <name type="scientific">Petrolisthes cinctipes</name>
    <name type="common">Flat porcelain crab</name>
    <dbReference type="NCBI Taxonomy" id="88211"/>
    <lineage>
        <taxon>Eukaryota</taxon>
        <taxon>Metazoa</taxon>
        <taxon>Ecdysozoa</taxon>
        <taxon>Arthropoda</taxon>
        <taxon>Crustacea</taxon>
        <taxon>Multicrustacea</taxon>
        <taxon>Malacostraca</taxon>
        <taxon>Eumalacostraca</taxon>
        <taxon>Eucarida</taxon>
        <taxon>Decapoda</taxon>
        <taxon>Pleocyemata</taxon>
        <taxon>Anomura</taxon>
        <taxon>Galatheoidea</taxon>
        <taxon>Porcellanidae</taxon>
        <taxon>Petrolisthes</taxon>
    </lineage>
</organism>
<sequence length="153" mass="15853">MVARVMALTSKGREVGRDENTGGGRADRSGGTRRLASLHVRGKQVSEAPYTTTCPAPRPRPPGLRAYGEPVMATGGRLRCGGRDSAAVLPCLSAHYPSQSPPFTPPPSPSLHAPSSAPPPPHRLTCRVVASGSSSCTTTAATTTTTAICRSYT</sequence>
<reference evidence="2" key="1">
    <citation type="submission" date="2023-10" db="EMBL/GenBank/DDBJ databases">
        <title>Genome assemblies of two species of porcelain crab, Petrolisthes cinctipes and Petrolisthes manimaculis (Anomura: Porcellanidae).</title>
        <authorList>
            <person name="Angst P."/>
        </authorList>
    </citation>
    <scope>NUCLEOTIDE SEQUENCE</scope>
    <source>
        <strain evidence="2">PB745_01</strain>
        <tissue evidence="2">Gill</tissue>
    </source>
</reference>
<keyword evidence="3" id="KW-1185">Reference proteome</keyword>
<accession>A0AAE1ETK3</accession>
<feature type="region of interest" description="Disordered" evidence="1">
    <location>
        <begin position="1"/>
        <end position="68"/>
    </location>
</feature>
<name>A0AAE1ETK3_PETCI</name>
<proteinExistence type="predicted"/>
<dbReference type="AlphaFoldDB" id="A0AAE1ETK3"/>
<evidence type="ECO:0000313" key="3">
    <source>
        <dbReference type="Proteomes" id="UP001286313"/>
    </source>
</evidence>
<feature type="region of interest" description="Disordered" evidence="1">
    <location>
        <begin position="93"/>
        <end position="123"/>
    </location>
</feature>
<protein>
    <submittedName>
        <fullName evidence="2">Uncharacterized protein</fullName>
    </submittedName>
</protein>
<feature type="compositionally biased region" description="Basic and acidic residues" evidence="1">
    <location>
        <begin position="11"/>
        <end position="30"/>
    </location>
</feature>